<name>A0A1T4P479_9ENTE</name>
<evidence type="ECO:0000313" key="4">
    <source>
        <dbReference type="EMBL" id="SJZ86056.1"/>
    </source>
</evidence>
<keyword evidence="1 2" id="KW-0238">DNA-binding</keyword>
<protein>
    <recommendedName>
        <fullName evidence="2 3">Single-stranded DNA-binding protein</fullName>
        <shortName evidence="2">SSB</shortName>
    </recommendedName>
</protein>
<dbReference type="GO" id="GO:0006281">
    <property type="term" value="P:DNA repair"/>
    <property type="evidence" value="ECO:0007669"/>
    <property type="project" value="UniProtKB-UniRule"/>
</dbReference>
<keyword evidence="2" id="KW-0235">DNA replication</keyword>
<organism evidence="4 5">
    <name type="scientific">Pilibacter termitis</name>
    <dbReference type="NCBI Taxonomy" id="263852"/>
    <lineage>
        <taxon>Bacteria</taxon>
        <taxon>Bacillati</taxon>
        <taxon>Bacillota</taxon>
        <taxon>Bacilli</taxon>
        <taxon>Lactobacillales</taxon>
        <taxon>Enterococcaceae</taxon>
        <taxon>Pilibacter</taxon>
    </lineage>
</organism>
<dbReference type="InterPro" id="IPR011344">
    <property type="entry name" value="ssDNA-bd"/>
</dbReference>
<dbReference type="PROSITE" id="PS50935">
    <property type="entry name" value="SSB"/>
    <property type="match status" value="1"/>
</dbReference>
<gene>
    <name evidence="4" type="ORF">SAMN02745116_01633</name>
</gene>
<dbReference type="NCBIfam" id="TIGR00621">
    <property type="entry name" value="ssb"/>
    <property type="match status" value="1"/>
</dbReference>
<evidence type="ECO:0000313" key="5">
    <source>
        <dbReference type="Proteomes" id="UP000190328"/>
    </source>
</evidence>
<evidence type="ECO:0000256" key="2">
    <source>
        <dbReference type="HAMAP-Rule" id="MF_00984"/>
    </source>
</evidence>
<feature type="short sequence motif" description="Important for interaction with partner proteins" evidence="2">
    <location>
        <begin position="134"/>
        <end position="139"/>
    </location>
</feature>
<dbReference type="SUPFAM" id="SSF50249">
    <property type="entry name" value="Nucleic acid-binding proteins"/>
    <property type="match status" value="1"/>
</dbReference>
<proteinExistence type="inferred from homology"/>
<keyword evidence="5" id="KW-1185">Reference proteome</keyword>
<evidence type="ECO:0000256" key="3">
    <source>
        <dbReference type="PIRNR" id="PIRNR002070"/>
    </source>
</evidence>
<dbReference type="GO" id="GO:0003697">
    <property type="term" value="F:single-stranded DNA binding"/>
    <property type="evidence" value="ECO:0007669"/>
    <property type="project" value="UniProtKB-UniRule"/>
</dbReference>
<keyword evidence="2" id="KW-0227">DNA damage</keyword>
<dbReference type="InterPro" id="IPR000424">
    <property type="entry name" value="Primosome_PriB/ssb"/>
</dbReference>
<dbReference type="RefSeq" id="WP_078807565.1">
    <property type="nucleotide sequence ID" value="NZ_FUXI01000018.1"/>
</dbReference>
<comment type="caution">
    <text evidence="2">Lacks conserved residue(s) required for the propagation of feature annotation.</text>
</comment>
<dbReference type="GO" id="GO:0006260">
    <property type="term" value="P:DNA replication"/>
    <property type="evidence" value="ECO:0007669"/>
    <property type="project" value="UniProtKB-UniRule"/>
</dbReference>
<dbReference type="InterPro" id="IPR012340">
    <property type="entry name" value="NA-bd_OB-fold"/>
</dbReference>
<dbReference type="AlphaFoldDB" id="A0A1T4P479"/>
<dbReference type="PANTHER" id="PTHR10302">
    <property type="entry name" value="SINGLE-STRANDED DNA-BINDING PROTEIN"/>
    <property type="match status" value="1"/>
</dbReference>
<sequence length="139" mass="15757">MLNNVFLVGRLVRNPEISVLTNGTSMSRFTLAVSRKYKDDKGNTPTDFINCVLWGRRAENFVQYMCKGTLVGVLGEIRTTKSVKNGVTRYFTDVNCSEFQFIEPKDVVQRRMEKQGNSHVSVVKDASVPMDVIEDDLPF</sequence>
<reference evidence="4 5" key="1">
    <citation type="submission" date="2017-02" db="EMBL/GenBank/DDBJ databases">
        <authorList>
            <person name="Peterson S.W."/>
        </authorList>
    </citation>
    <scope>NUCLEOTIDE SEQUENCE [LARGE SCALE GENOMIC DNA]</scope>
    <source>
        <strain evidence="4 5">ATCC BAA-1030</strain>
    </source>
</reference>
<keyword evidence="2" id="KW-0234">DNA repair</keyword>
<evidence type="ECO:0000256" key="1">
    <source>
        <dbReference type="ARBA" id="ARBA00023125"/>
    </source>
</evidence>
<dbReference type="STRING" id="263852.SAMN02745116_01633"/>
<dbReference type="PANTHER" id="PTHR10302:SF27">
    <property type="entry name" value="SINGLE-STRANDED DNA-BINDING PROTEIN"/>
    <property type="match status" value="1"/>
</dbReference>
<dbReference type="Gene3D" id="2.40.50.140">
    <property type="entry name" value="Nucleic acid-binding proteins"/>
    <property type="match status" value="1"/>
</dbReference>
<dbReference type="CDD" id="cd04496">
    <property type="entry name" value="SSB_OBF"/>
    <property type="match status" value="1"/>
</dbReference>
<dbReference type="OrthoDB" id="9809878at2"/>
<comment type="function">
    <text evidence="2">Plays an important role in DNA replication, recombination and repair. Binds to ssDNA and to an array of partner proteins to recruit them to their sites of action during DNA metabolism.</text>
</comment>
<dbReference type="Pfam" id="PF00436">
    <property type="entry name" value="SSB"/>
    <property type="match status" value="1"/>
</dbReference>
<dbReference type="GO" id="GO:0009295">
    <property type="term" value="C:nucleoid"/>
    <property type="evidence" value="ECO:0007669"/>
    <property type="project" value="TreeGrafter"/>
</dbReference>
<keyword evidence="2" id="KW-0233">DNA recombination</keyword>
<dbReference type="EMBL" id="FUXI01000018">
    <property type="protein sequence ID" value="SJZ86056.1"/>
    <property type="molecule type" value="Genomic_DNA"/>
</dbReference>
<comment type="subunit">
    <text evidence="2">Homotetramer.</text>
</comment>
<accession>A0A1T4P479</accession>
<dbReference type="HAMAP" id="MF_00984">
    <property type="entry name" value="SSB"/>
    <property type="match status" value="1"/>
</dbReference>
<dbReference type="GO" id="GO:0006310">
    <property type="term" value="P:DNA recombination"/>
    <property type="evidence" value="ECO:0007669"/>
    <property type="project" value="UniProtKB-UniRule"/>
</dbReference>
<dbReference type="Proteomes" id="UP000190328">
    <property type="component" value="Unassembled WGS sequence"/>
</dbReference>
<dbReference type="PIRSF" id="PIRSF002070">
    <property type="entry name" value="SSB"/>
    <property type="match status" value="1"/>
</dbReference>